<proteinExistence type="predicted"/>
<organism evidence="1 2">
    <name type="scientific">Shewanella sedimentimangrovi</name>
    <dbReference type="NCBI Taxonomy" id="2814293"/>
    <lineage>
        <taxon>Bacteria</taxon>
        <taxon>Pseudomonadati</taxon>
        <taxon>Pseudomonadota</taxon>
        <taxon>Gammaproteobacteria</taxon>
        <taxon>Alteromonadales</taxon>
        <taxon>Shewanellaceae</taxon>
        <taxon>Shewanella</taxon>
    </lineage>
</organism>
<sequence>MNNEKKSILRKLICDSLDDAENIWEKEGSKLVVANESFRSESYDIQKSASVTSFIPGYPIVRTDTNEVASFIALVADMRNSSRHLLCDISTKKAKVSMLQRVYYETSALLPALAKTISFEGGAVTEYLGDGVLAFFKVDETDASQSIYAAHRAAKNCINTCRLIVSEILHERYELPELDIGVGLASSKALITLVGLDGAKQAKAFGECVFRATKLSGGTNVIYVDTKLEAMWPTSSTGGGLRFKRKELNGVDGFLIESKL</sequence>
<dbReference type="RefSeq" id="WP_207381385.1">
    <property type="nucleotide sequence ID" value="NZ_CP071502.1"/>
</dbReference>
<dbReference type="SUPFAM" id="SSF55073">
    <property type="entry name" value="Nucleotide cyclase"/>
    <property type="match status" value="1"/>
</dbReference>
<accession>A0ABX7R519</accession>
<dbReference type="EMBL" id="CP071502">
    <property type="protein sequence ID" value="QSX38275.1"/>
    <property type="molecule type" value="Genomic_DNA"/>
</dbReference>
<dbReference type="Gene3D" id="3.30.70.1230">
    <property type="entry name" value="Nucleotide cyclase"/>
    <property type="match status" value="1"/>
</dbReference>
<protein>
    <recommendedName>
        <fullName evidence="3">Adenylate/guanylate cyclase</fullName>
    </recommendedName>
</protein>
<keyword evidence="2" id="KW-1185">Reference proteome</keyword>
<evidence type="ECO:0000313" key="1">
    <source>
        <dbReference type="EMBL" id="QSX38275.1"/>
    </source>
</evidence>
<gene>
    <name evidence="1" type="ORF">JYB85_05460</name>
</gene>
<evidence type="ECO:0008006" key="3">
    <source>
        <dbReference type="Google" id="ProtNLM"/>
    </source>
</evidence>
<reference evidence="1 2" key="1">
    <citation type="submission" date="2021-03" db="EMBL/GenBank/DDBJ databases">
        <title>Novel species identification of genus Shewanella.</title>
        <authorList>
            <person name="Liu G."/>
            <person name="Zhang Q."/>
        </authorList>
    </citation>
    <scope>NUCLEOTIDE SEQUENCE [LARGE SCALE GENOMIC DNA]</scope>
    <source>
        <strain evidence="1 2">FJAT-52962</strain>
    </source>
</reference>
<name>A0ABX7R519_9GAMM</name>
<dbReference type="Proteomes" id="UP000663207">
    <property type="component" value="Chromosome"/>
</dbReference>
<evidence type="ECO:0000313" key="2">
    <source>
        <dbReference type="Proteomes" id="UP000663207"/>
    </source>
</evidence>
<dbReference type="InterPro" id="IPR029787">
    <property type="entry name" value="Nucleotide_cyclase"/>
</dbReference>